<feature type="domain" description="Aminoglycoside phosphotransferase" evidence="1">
    <location>
        <begin position="61"/>
        <end position="154"/>
    </location>
</feature>
<reference evidence="2 3" key="1">
    <citation type="submission" date="2022-11" db="EMBL/GenBank/DDBJ databases">
        <title>Nonomuraea corallina sp. nov., a new species of the genus Nonomuraea isolated from sea side sediment in Thai sea.</title>
        <authorList>
            <person name="Ngamcharungchit C."/>
            <person name="Matsumoto A."/>
            <person name="Suriyachadkun C."/>
            <person name="Panbangred W."/>
            <person name="Inahashi Y."/>
            <person name="Intra B."/>
        </authorList>
    </citation>
    <scope>NUCLEOTIDE SEQUENCE [LARGE SCALE GENOMIC DNA]</scope>
    <source>
        <strain evidence="2 3">DSM 43553</strain>
    </source>
</reference>
<gene>
    <name evidence="2" type="ORF">OUY24_42565</name>
</gene>
<dbReference type="RefSeq" id="WP_219552138.1">
    <property type="nucleotide sequence ID" value="NZ_BAABFD010000007.1"/>
</dbReference>
<evidence type="ECO:0000259" key="1">
    <source>
        <dbReference type="Pfam" id="PF01636"/>
    </source>
</evidence>
<proteinExistence type="predicted"/>
<keyword evidence="3" id="KW-1185">Reference proteome</keyword>
<dbReference type="Proteomes" id="UP001212498">
    <property type="component" value="Unassembled WGS sequence"/>
</dbReference>
<evidence type="ECO:0000313" key="3">
    <source>
        <dbReference type="Proteomes" id="UP001212498"/>
    </source>
</evidence>
<dbReference type="InterPro" id="IPR002575">
    <property type="entry name" value="Aminoglycoside_PTrfase"/>
</dbReference>
<name>A0ABT4TCW3_9ACTN</name>
<dbReference type="Pfam" id="PF01636">
    <property type="entry name" value="APH"/>
    <property type="match status" value="1"/>
</dbReference>
<protein>
    <submittedName>
        <fullName evidence="2">Phosphotransferase</fullName>
    </submittedName>
</protein>
<sequence>MRSWTPAVHELLRHLERVGFAGAPRVVGVDSQGREVLTFLEGETLGTRQVWPEWTRTEDALRQVAWWLRDYHKAVAGFVPPPDAAWRGGGRWRPGLIIAHNDASPFNAAWHDGRLTGFFDWDFAGPVSVESDVAWMALSWVPLHSRHVAAAEGFTAFEARPKRLRQFLSAYGWGGDPQVIVNEIQARMTARALAIRRGAAAGDILYTKLLRLGTADDMDRAVRELNDFSAAR</sequence>
<evidence type="ECO:0000313" key="2">
    <source>
        <dbReference type="EMBL" id="MDA0647352.1"/>
    </source>
</evidence>
<comment type="caution">
    <text evidence="2">The sequence shown here is derived from an EMBL/GenBank/DDBJ whole genome shotgun (WGS) entry which is preliminary data.</text>
</comment>
<dbReference type="EMBL" id="JAPNUD010000283">
    <property type="protein sequence ID" value="MDA0647352.1"/>
    <property type="molecule type" value="Genomic_DNA"/>
</dbReference>
<organism evidence="2 3">
    <name type="scientific">Nonomuraea ferruginea</name>
    <dbReference type="NCBI Taxonomy" id="46174"/>
    <lineage>
        <taxon>Bacteria</taxon>
        <taxon>Bacillati</taxon>
        <taxon>Actinomycetota</taxon>
        <taxon>Actinomycetes</taxon>
        <taxon>Streptosporangiales</taxon>
        <taxon>Streptosporangiaceae</taxon>
        <taxon>Nonomuraea</taxon>
    </lineage>
</organism>
<accession>A0ABT4TCW3</accession>